<dbReference type="PANTHER" id="PTHR15545">
    <property type="entry name" value="PDZ DOMAIN CONTAINING RING FINGER PROTEIN 3, 4"/>
    <property type="match status" value="1"/>
</dbReference>
<feature type="compositionally biased region" description="Basic and acidic residues" evidence="1">
    <location>
        <begin position="568"/>
        <end position="581"/>
    </location>
</feature>
<evidence type="ECO:0000256" key="1">
    <source>
        <dbReference type="SAM" id="MobiDB-lite"/>
    </source>
</evidence>
<feature type="region of interest" description="Disordered" evidence="1">
    <location>
        <begin position="820"/>
        <end position="842"/>
    </location>
</feature>
<reference evidence="2 3" key="1">
    <citation type="submission" date="2024-04" db="EMBL/GenBank/DDBJ databases">
        <authorList>
            <person name="Waldvogel A.-M."/>
            <person name="Schoenle A."/>
        </authorList>
    </citation>
    <scope>NUCLEOTIDE SEQUENCE [LARGE SCALE GENOMIC DNA]</scope>
</reference>
<proteinExistence type="predicted"/>
<protein>
    <submittedName>
        <fullName evidence="2">Uncharacterized protein</fullName>
    </submittedName>
</protein>
<dbReference type="PANTHER" id="PTHR15545:SF4">
    <property type="entry name" value="PDZ DOMAIN-CONTAINING PROTEIN 4"/>
    <property type="match status" value="1"/>
</dbReference>
<feature type="region of interest" description="Disordered" evidence="1">
    <location>
        <begin position="350"/>
        <end position="415"/>
    </location>
</feature>
<keyword evidence="3" id="KW-1185">Reference proteome</keyword>
<evidence type="ECO:0000313" key="3">
    <source>
        <dbReference type="Proteomes" id="UP001497482"/>
    </source>
</evidence>
<organism evidence="2 3">
    <name type="scientific">Knipowitschia caucasica</name>
    <name type="common">Caucasian dwarf goby</name>
    <name type="synonym">Pomatoschistus caucasicus</name>
    <dbReference type="NCBI Taxonomy" id="637954"/>
    <lineage>
        <taxon>Eukaryota</taxon>
        <taxon>Metazoa</taxon>
        <taxon>Chordata</taxon>
        <taxon>Craniata</taxon>
        <taxon>Vertebrata</taxon>
        <taxon>Euteleostomi</taxon>
        <taxon>Actinopterygii</taxon>
        <taxon>Neopterygii</taxon>
        <taxon>Teleostei</taxon>
        <taxon>Neoteleostei</taxon>
        <taxon>Acanthomorphata</taxon>
        <taxon>Gobiaria</taxon>
        <taxon>Gobiiformes</taxon>
        <taxon>Gobioidei</taxon>
        <taxon>Gobiidae</taxon>
        <taxon>Gobiinae</taxon>
        <taxon>Knipowitschia</taxon>
    </lineage>
</organism>
<feature type="region of interest" description="Disordered" evidence="1">
    <location>
        <begin position="257"/>
        <end position="306"/>
    </location>
</feature>
<feature type="compositionally biased region" description="Polar residues" evidence="1">
    <location>
        <begin position="612"/>
        <end position="621"/>
    </location>
</feature>
<feature type="compositionally biased region" description="Low complexity" evidence="1">
    <location>
        <begin position="638"/>
        <end position="654"/>
    </location>
</feature>
<dbReference type="AlphaFoldDB" id="A0AAV2MHS0"/>
<accession>A0AAV2MHS0</accession>
<evidence type="ECO:0000313" key="2">
    <source>
        <dbReference type="EMBL" id="CAL1612972.1"/>
    </source>
</evidence>
<feature type="region of interest" description="Disordered" evidence="1">
    <location>
        <begin position="568"/>
        <end position="706"/>
    </location>
</feature>
<name>A0AAV2MHS0_KNICA</name>
<gene>
    <name evidence="2" type="ORF">KC01_LOCUS39246</name>
</gene>
<dbReference type="InterPro" id="IPR051971">
    <property type="entry name" value="E3_ubiquitin-PDZ_ligase"/>
</dbReference>
<dbReference type="EMBL" id="OZ035830">
    <property type="protein sequence ID" value="CAL1612972.1"/>
    <property type="molecule type" value="Genomic_DNA"/>
</dbReference>
<sequence length="898" mass="101582">MGCWLSGPWSDQTVSGRSLTHLSQRDALQILAAAQHPITMQIKSQRRGQKTDHISSWEPLPLGLQHLNLPRSFYSQLPQDCDPRFGFLSSSPRDTLELALQDPELSHAPKEPSCLSCCGPELPESKGFNTQKDEDLVLDKPLGFLHHELDSGLGWTDGSVHQGELSGLETEEVEECRLTGGRTGMGGSPSSESFISSELSDSGFFSVSTGEFRHFQRLLEKRMRLYNARLQNEAYDRSERRDSCPKILLEAIPESLPVRPGQVHPGQLHPGQLHPGQLHPGQDNKPRPQDQPPCPQHGAEPELPPRGLFRVSSVQFHKSDRPSLNRHSSSSGALFNPAHSVMSRLNAPVLSTCSTPSSHRRTLRPHPPQQHGLKRSRTLHYRPPQPEYRRRASHPASPSYYTLDQSPAPPATMELSHAPPAAAMLELSHTHNDHNMQLQALHYDANANYEANYNARYEANYDANYDANYEANANYEQYWRERREQSRSVPDNNLMMEREIERLREQELKDLELRLQQQEELRLQQQEELRLQQQEELRLQQQEELRIQQQEELRLQQQEELRLQQQEAQRRAQQEAQRESTVRQSIESNRRRFRDNSSSFSQSGEVNDTWPKPNTRNTQSGGSRGHYSTLDGPSGSVAGARPIDRPAGPAAGARGTCGGEGPNRSLGLMTQKAQTNTSPEVKLPQKPTAANRDAGLNREGGSREAGNRVAQTNHEVNLVGNREMNRDSMKRDSVKRVNRDNRVEREAATREALLNQEAANRASAMSRVSRSQLLRHRASQLADERSGMSTDEETGDMLLGRYWSRTERKEHFLLARELRQARGDRSSSRERDRACAAPEDPRASTVLELSHRKLSRLRNRKLLDDWTTVEELLTHGNRLGNHEDALTCPSSLLTVTTV</sequence>
<dbReference type="Proteomes" id="UP001497482">
    <property type="component" value="Chromosome 8"/>
</dbReference>